<name>A0ABX6F1P7_KLUMA</name>
<evidence type="ECO:0000256" key="4">
    <source>
        <dbReference type="ARBA" id="ARBA00011965"/>
    </source>
</evidence>
<dbReference type="Gene3D" id="3.40.630.10">
    <property type="entry name" value="Zn peptidases"/>
    <property type="match status" value="1"/>
</dbReference>
<dbReference type="PANTHER" id="PTHR28570">
    <property type="entry name" value="ASPARTYL AMINOPEPTIDASE"/>
    <property type="match status" value="1"/>
</dbReference>
<evidence type="ECO:0000256" key="5">
    <source>
        <dbReference type="ARBA" id="ARBA00022438"/>
    </source>
</evidence>
<dbReference type="SUPFAM" id="SSF101821">
    <property type="entry name" value="Aminopeptidase/glucanase lid domain"/>
    <property type="match status" value="1"/>
</dbReference>
<dbReference type="NCBIfam" id="NF002759">
    <property type="entry name" value="PRK02813.1"/>
    <property type="match status" value="1"/>
</dbReference>
<evidence type="ECO:0000256" key="7">
    <source>
        <dbReference type="ARBA" id="ARBA00022723"/>
    </source>
</evidence>
<dbReference type="PRINTS" id="PR00932">
    <property type="entry name" value="AMINO1PTASE"/>
</dbReference>
<evidence type="ECO:0000256" key="9">
    <source>
        <dbReference type="ARBA" id="ARBA00022833"/>
    </source>
</evidence>
<dbReference type="Pfam" id="PF02127">
    <property type="entry name" value="Peptidase_M18"/>
    <property type="match status" value="1"/>
</dbReference>
<keyword evidence="7 11" id="KW-0479">Metal-binding</keyword>
<dbReference type="InterPro" id="IPR023358">
    <property type="entry name" value="Peptidase_M18_dom2"/>
</dbReference>
<accession>A0ABX6F1P7</accession>
<evidence type="ECO:0000256" key="2">
    <source>
        <dbReference type="ARBA" id="ARBA00001947"/>
    </source>
</evidence>
<dbReference type="CDD" id="cd05658">
    <property type="entry name" value="M18_DAP"/>
    <property type="match status" value="1"/>
</dbReference>
<evidence type="ECO:0000256" key="1">
    <source>
        <dbReference type="ARBA" id="ARBA00001335"/>
    </source>
</evidence>
<reference evidence="12 13" key="2">
    <citation type="submission" date="2019-11" db="EMBL/GenBank/DDBJ databases">
        <authorList>
            <person name="Lu H."/>
        </authorList>
    </citation>
    <scope>NUCLEOTIDE SEQUENCE [LARGE SCALE GENOMIC DNA]</scope>
    <source>
        <strain evidence="12 13">FIM1</strain>
    </source>
</reference>
<organism evidence="12 13">
    <name type="scientific">Kluyveromyces marxianus</name>
    <name type="common">Yeast</name>
    <name type="synonym">Candida kefyr</name>
    <dbReference type="NCBI Taxonomy" id="4911"/>
    <lineage>
        <taxon>Eukaryota</taxon>
        <taxon>Fungi</taxon>
        <taxon>Dikarya</taxon>
        <taxon>Ascomycota</taxon>
        <taxon>Saccharomycotina</taxon>
        <taxon>Saccharomycetes</taxon>
        <taxon>Saccharomycetales</taxon>
        <taxon>Saccharomycetaceae</taxon>
        <taxon>Kluyveromyces</taxon>
    </lineage>
</organism>
<dbReference type="GO" id="GO:0004177">
    <property type="term" value="F:aminopeptidase activity"/>
    <property type="evidence" value="ECO:0007669"/>
    <property type="project" value="UniProtKB-KW"/>
</dbReference>
<dbReference type="PANTHER" id="PTHR28570:SF3">
    <property type="entry name" value="ASPARTYL AMINOPEPTIDASE"/>
    <property type="match status" value="1"/>
</dbReference>
<proteinExistence type="inferred from homology"/>
<evidence type="ECO:0000256" key="8">
    <source>
        <dbReference type="ARBA" id="ARBA00022801"/>
    </source>
</evidence>
<keyword evidence="8 11" id="KW-0378">Hydrolase</keyword>
<evidence type="ECO:0000313" key="12">
    <source>
        <dbReference type="EMBL" id="QGN17976.1"/>
    </source>
</evidence>
<comment type="catalytic activity">
    <reaction evidence="1">
        <text>Release of an N-terminal aspartate or glutamate from a peptide, with a preference for aspartate.</text>
        <dbReference type="EC" id="3.4.11.21"/>
    </reaction>
</comment>
<keyword evidence="6 11" id="KW-0645">Protease</keyword>
<dbReference type="EC" id="3.4.11.21" evidence="4"/>
<keyword evidence="10 11" id="KW-0482">Metalloprotease</keyword>
<dbReference type="SUPFAM" id="SSF53187">
    <property type="entry name" value="Zn-dependent exopeptidases"/>
    <property type="match status" value="1"/>
</dbReference>
<dbReference type="EMBL" id="CP015060">
    <property type="protein sequence ID" value="QGN17976.1"/>
    <property type="molecule type" value="Genomic_DNA"/>
</dbReference>
<comment type="similarity">
    <text evidence="3 11">Belongs to the peptidase M18 family.</text>
</comment>
<evidence type="ECO:0000313" key="13">
    <source>
        <dbReference type="Proteomes" id="UP000422736"/>
    </source>
</evidence>
<evidence type="ECO:0000256" key="11">
    <source>
        <dbReference type="RuleBase" id="RU004386"/>
    </source>
</evidence>
<dbReference type="Gene3D" id="2.30.250.10">
    <property type="entry name" value="Aminopeptidase i, Domain 2"/>
    <property type="match status" value="1"/>
</dbReference>
<keyword evidence="9 11" id="KW-0862">Zinc</keyword>
<keyword evidence="5 11" id="KW-0031">Aminopeptidase</keyword>
<keyword evidence="13" id="KW-1185">Reference proteome</keyword>
<comment type="cofactor">
    <cofactor evidence="2">
        <name>Zn(2+)</name>
        <dbReference type="ChEBI" id="CHEBI:29105"/>
    </cofactor>
</comment>
<protein>
    <recommendedName>
        <fullName evidence="4">aspartyl aminopeptidase</fullName>
        <ecNumber evidence="4">3.4.11.21</ecNumber>
    </recommendedName>
</protein>
<gene>
    <name evidence="12" type="primary">APE4</name>
    <name evidence="12" type="ORF">FIM1_5185</name>
</gene>
<reference evidence="12 13" key="1">
    <citation type="submission" date="2016-03" db="EMBL/GenBank/DDBJ databases">
        <title>How can Kluyveromyces marxianus grow so fast - potential evolutionary course in Saccharomyces Complex revealed by comparative genomics.</title>
        <authorList>
            <person name="Mo W."/>
            <person name="Lu W."/>
            <person name="Yang X."/>
            <person name="Qi J."/>
            <person name="Lv H."/>
        </authorList>
    </citation>
    <scope>NUCLEOTIDE SEQUENCE [LARGE SCALE GENOMIC DNA]</scope>
    <source>
        <strain evidence="12 13">FIM1</strain>
    </source>
</reference>
<sequence length="508" mass="56218">MLRIHLRTKSTMSGAKAFNYPQEFINFLNSSPTPYHAVHNIKSHFLSKGFKELKETDSWDKSLERGSKYFVTRNNSSIVAFVVGKEWAPGNPVAIVGTHTDSPVLRIKPISKRASEGFAQIGVECYGGGIWHSWFDSDLSIAGRVMVHDKDTKKTVAKLVDLKKPLLKIPTLAIHLDRDVNAKFEFNKETQLLPISGLSLNDKKQEEAKKIDGCCGDSQPLSEAQFSSLKSIIERHHEDLLKLISKDLELESVNDIIDFELILYDHKPSTLGGINDEFVFSGRLDNLTSCFTAMHGLTEVENLDPNMEKGINLAAMFDHEEIGSSSAQGADSNFLPNVLERILTSRALSTSTAEENPNSWEAPLSTLLQTAAKSFFLSSDVAHAAHPNYASKHESQHKPQFGSGPVVKVNANQRYMTNSPGLVLIKQIADEAKVPLQLFVGANNVPCGSTIGPILASKTGIRTLDIGNPILSMHSIRETGSAKDIELQIKLFKHYYERYCSIQETIDV</sequence>
<evidence type="ECO:0000256" key="3">
    <source>
        <dbReference type="ARBA" id="ARBA00008290"/>
    </source>
</evidence>
<evidence type="ECO:0000256" key="10">
    <source>
        <dbReference type="ARBA" id="ARBA00023049"/>
    </source>
</evidence>
<dbReference type="Proteomes" id="UP000422736">
    <property type="component" value="Chromosome 8"/>
</dbReference>
<dbReference type="InterPro" id="IPR001948">
    <property type="entry name" value="Peptidase_M18"/>
</dbReference>
<evidence type="ECO:0000256" key="6">
    <source>
        <dbReference type="ARBA" id="ARBA00022670"/>
    </source>
</evidence>